<dbReference type="PROSITE" id="PS51900">
    <property type="entry name" value="CB"/>
    <property type="match status" value="1"/>
</dbReference>
<organism evidence="5 6">
    <name type="scientific">Parnassius mnemosyne</name>
    <name type="common">clouded apollo</name>
    <dbReference type="NCBI Taxonomy" id="213953"/>
    <lineage>
        <taxon>Eukaryota</taxon>
        <taxon>Metazoa</taxon>
        <taxon>Ecdysozoa</taxon>
        <taxon>Arthropoda</taxon>
        <taxon>Hexapoda</taxon>
        <taxon>Insecta</taxon>
        <taxon>Pterygota</taxon>
        <taxon>Neoptera</taxon>
        <taxon>Endopterygota</taxon>
        <taxon>Lepidoptera</taxon>
        <taxon>Glossata</taxon>
        <taxon>Ditrysia</taxon>
        <taxon>Papilionoidea</taxon>
        <taxon>Papilionidae</taxon>
        <taxon>Parnassiinae</taxon>
        <taxon>Parnassini</taxon>
        <taxon>Parnassius</taxon>
        <taxon>Driopa</taxon>
    </lineage>
</organism>
<feature type="region of interest" description="Disordered" evidence="3">
    <location>
        <begin position="489"/>
        <end position="564"/>
    </location>
</feature>
<dbReference type="GO" id="GO:0015074">
    <property type="term" value="P:DNA integration"/>
    <property type="evidence" value="ECO:0007669"/>
    <property type="project" value="InterPro"/>
</dbReference>
<dbReference type="GO" id="GO:0003677">
    <property type="term" value="F:DNA binding"/>
    <property type="evidence" value="ECO:0007669"/>
    <property type="project" value="UniProtKB-KW"/>
</dbReference>
<evidence type="ECO:0000313" key="5">
    <source>
        <dbReference type="EMBL" id="CAK1577871.1"/>
    </source>
</evidence>
<feature type="region of interest" description="Disordered" evidence="3">
    <location>
        <begin position="1"/>
        <end position="50"/>
    </location>
</feature>
<dbReference type="EMBL" id="CAVLGL010000001">
    <property type="protein sequence ID" value="CAK1577871.1"/>
    <property type="molecule type" value="Genomic_DNA"/>
</dbReference>
<comment type="caution">
    <text evidence="5">The sequence shown here is derived from an EMBL/GenBank/DDBJ whole genome shotgun (WGS) entry which is preliminary data.</text>
</comment>
<dbReference type="InterPro" id="IPR010998">
    <property type="entry name" value="Integrase_recombinase_N"/>
</dbReference>
<evidence type="ECO:0000313" key="6">
    <source>
        <dbReference type="Proteomes" id="UP001314205"/>
    </source>
</evidence>
<dbReference type="SUPFAM" id="SSF56349">
    <property type="entry name" value="DNA breaking-rejoining enzymes"/>
    <property type="match status" value="1"/>
</dbReference>
<dbReference type="SUPFAM" id="SSF47823">
    <property type="entry name" value="lambda integrase-like, N-terminal domain"/>
    <property type="match status" value="1"/>
</dbReference>
<dbReference type="PANTHER" id="PTHR35617:SF3">
    <property type="entry name" value="CORE-BINDING (CB) DOMAIN-CONTAINING PROTEIN"/>
    <property type="match status" value="1"/>
</dbReference>
<evidence type="ECO:0000256" key="2">
    <source>
        <dbReference type="ARBA" id="ARBA00023172"/>
    </source>
</evidence>
<sequence length="1044" mass="117650">MEEQSVDEVTLLNSQKRARTSSSSSDSSDSSKSSVYSQTRRHKKRRMDRTVSKEHLEFLSQQVAFLTNIITKSSEVTCQNQKIVPSLNLNLHRPTTEGGDKINQLKLSDLSTKQFRRARTNMQTIKRLIHPIQTQATSNTSKSNCDSELQDQNFLKYDSPNSKYVKVWSTRTGGAECQLPFHILFGAKTRRQLPSIIEFETTEQVRQNETLQTVQSLSSTHLSAASGLDGKIRLKPNLLSRSDSSASSKIFEAELSHQFKPAPTASDDLFTVWPFLCAENVCLNNKLGSRVSQESGHQMCSLFGRFSIGKPVDATTTRRYIFNDKDHAVTGLDNKFRKVRADSDTVPRVSRHNMGHKTQCNVLIGEKVLNATQRTSATALKTQVVPQRVSDLNGETQFCHLRNPERSASLSNTAILQSTVVKGPPLPPSEYSTTSSVGDGMVATSCRSICTDTHECSTNSPSNNRCFRHRLGRATRRYKYRRDLDETATNLARKQKRNVRSSGSDITRTKTATELTSASSDGQSNSGVLHKQGRRKQVQKASRANSTTTCTSRQIQYTPSGPVLPRQIQCRSGRLITPKDLPRVAPNNSGDIQNISNVGHAGDRPICVEYCSRDPEVCFSEHSGQASTTPQRVFSPVALQTSMVIPTTQSYSQSPKPFESSQRTIYINCPKMEQGFLASRCSTPSSAPPLSDSRSSPHSSRHENRHTPSTDSRLALGSMVDFGWQDVLTEWTDKEQKLLISSWRGSTINTYKPAWNRWKKWCEFNSVNYKYPHPEQVARYLAHLHCDIGLAYRTILVHKSVISTFTHLTSKVDLSSNFFIKHMLKAISMARTRPVKPPIWNPKFLMQYISKYNPNENNLYEVSRHTATLLLLASSRRVHDLTLLHIDNNSLIDDQSSIILWPAFGSKTDSINHRQSGWRLKEHPDKNLNNIYWIRQLLKISKNRRKAINHLFITARGDAKPASRTVIAGWVKSLLREVGIEATPGSVRSAVSSLNWLENFSLDKILETGNWKTVHTFKNYYKKELKEFDINNSVSLSNYFDAIN</sequence>
<dbReference type="InterPro" id="IPR013762">
    <property type="entry name" value="Integrase-like_cat_sf"/>
</dbReference>
<keyword evidence="1" id="KW-0238">DNA-binding</keyword>
<accession>A0AAV1K410</accession>
<dbReference type="AlphaFoldDB" id="A0AAV1K410"/>
<feature type="compositionally biased region" description="Low complexity" evidence="3">
    <location>
        <begin position="21"/>
        <end position="34"/>
    </location>
</feature>
<dbReference type="Proteomes" id="UP001314205">
    <property type="component" value="Unassembled WGS sequence"/>
</dbReference>
<feature type="compositionally biased region" description="Polar residues" evidence="3">
    <location>
        <begin position="539"/>
        <end position="559"/>
    </location>
</feature>
<proteinExistence type="predicted"/>
<keyword evidence="6" id="KW-1185">Reference proteome</keyword>
<dbReference type="Gene3D" id="1.10.443.10">
    <property type="entry name" value="Intergrase catalytic core"/>
    <property type="match status" value="1"/>
</dbReference>
<name>A0AAV1K410_9NEOP</name>
<evidence type="ECO:0000256" key="3">
    <source>
        <dbReference type="SAM" id="MobiDB-lite"/>
    </source>
</evidence>
<feature type="domain" description="Core-binding (CB)" evidence="4">
    <location>
        <begin position="726"/>
        <end position="810"/>
    </location>
</feature>
<keyword evidence="2" id="KW-0233">DNA recombination</keyword>
<feature type="compositionally biased region" description="Polar residues" evidence="3">
    <location>
        <begin position="500"/>
        <end position="527"/>
    </location>
</feature>
<evidence type="ECO:0000256" key="1">
    <source>
        <dbReference type="ARBA" id="ARBA00023125"/>
    </source>
</evidence>
<feature type="compositionally biased region" description="Low complexity" evidence="3">
    <location>
        <begin position="684"/>
        <end position="698"/>
    </location>
</feature>
<dbReference type="GO" id="GO:0006310">
    <property type="term" value="P:DNA recombination"/>
    <property type="evidence" value="ECO:0007669"/>
    <property type="project" value="UniProtKB-KW"/>
</dbReference>
<dbReference type="InterPro" id="IPR044068">
    <property type="entry name" value="CB"/>
</dbReference>
<dbReference type="InterPro" id="IPR011010">
    <property type="entry name" value="DNA_brk_join_enz"/>
</dbReference>
<evidence type="ECO:0000259" key="4">
    <source>
        <dbReference type="PROSITE" id="PS51900"/>
    </source>
</evidence>
<protein>
    <recommendedName>
        <fullName evidence="4">Core-binding (CB) domain-containing protein</fullName>
    </recommendedName>
</protein>
<reference evidence="5 6" key="1">
    <citation type="submission" date="2023-11" db="EMBL/GenBank/DDBJ databases">
        <authorList>
            <person name="Hedman E."/>
            <person name="Englund M."/>
            <person name="Stromberg M."/>
            <person name="Nyberg Akerstrom W."/>
            <person name="Nylinder S."/>
            <person name="Jareborg N."/>
            <person name="Kallberg Y."/>
            <person name="Kronander E."/>
        </authorList>
    </citation>
    <scope>NUCLEOTIDE SEQUENCE [LARGE SCALE GENOMIC DNA]</scope>
</reference>
<dbReference type="Gene3D" id="1.10.150.130">
    <property type="match status" value="1"/>
</dbReference>
<feature type="region of interest" description="Disordered" evidence="3">
    <location>
        <begin position="679"/>
        <end position="712"/>
    </location>
</feature>
<gene>
    <name evidence="5" type="ORF">PARMNEM_LOCUS37</name>
</gene>
<dbReference type="PANTHER" id="PTHR35617">
    <property type="entry name" value="PHAGE_INTEGRASE DOMAIN-CONTAINING PROTEIN"/>
    <property type="match status" value="1"/>
</dbReference>